<evidence type="ECO:0000313" key="2">
    <source>
        <dbReference type="Proteomes" id="UP000235828"/>
    </source>
</evidence>
<dbReference type="AlphaFoldDB" id="A0A2N8Z984"/>
<accession>A0A2N8Z984</accession>
<keyword evidence="2" id="KW-1185">Reference proteome</keyword>
<dbReference type="Gene3D" id="3.40.630.30">
    <property type="match status" value="1"/>
</dbReference>
<dbReference type="EMBL" id="LT960611">
    <property type="protein sequence ID" value="SON48471.1"/>
    <property type="molecule type" value="Genomic_DNA"/>
</dbReference>
<organism evidence="1 2">
    <name type="scientific">Vibrio tapetis subsp. tapetis</name>
    <dbReference type="NCBI Taxonomy" id="1671868"/>
    <lineage>
        <taxon>Bacteria</taxon>
        <taxon>Pseudomonadati</taxon>
        <taxon>Pseudomonadota</taxon>
        <taxon>Gammaproteobacteria</taxon>
        <taxon>Vibrionales</taxon>
        <taxon>Vibrionaceae</taxon>
        <taxon>Vibrio</taxon>
    </lineage>
</organism>
<evidence type="ECO:0000313" key="1">
    <source>
        <dbReference type="EMBL" id="SON48471.1"/>
    </source>
</evidence>
<proteinExistence type="predicted"/>
<reference evidence="1 2" key="1">
    <citation type="submission" date="2017-10" db="EMBL/GenBank/DDBJ databases">
        <authorList>
            <person name="Banno H."/>
            <person name="Chua N.-H."/>
        </authorList>
    </citation>
    <scope>NUCLEOTIDE SEQUENCE [LARGE SCALE GENOMIC DNA]</scope>
    <source>
        <strain evidence="1">Vibrio tapetis CECT4600</strain>
    </source>
</reference>
<name>A0A2N8Z984_9VIBR</name>
<gene>
    <name evidence="1" type="ORF">VTAP4600_A0492</name>
</gene>
<protein>
    <submittedName>
        <fullName evidence="1">Uncharacterized protein</fullName>
    </submittedName>
</protein>
<dbReference type="KEGG" id="vta:A0492"/>
<sequence length="83" mass="9561">MTQQATNKGKYMFTLDVDGELKLALVQPSFAKNYLEIVTAQQEYLSEWLVWPPHGNSEAFFLAFIRKSLLEYSEGKGRGWFVP</sequence>
<dbReference type="Proteomes" id="UP000235828">
    <property type="component" value="Chromosome A"/>
</dbReference>